<dbReference type="PANTHER" id="PTHR42759">
    <property type="entry name" value="MOXR FAMILY PROTEIN"/>
    <property type="match status" value="1"/>
</dbReference>
<dbReference type="InterPro" id="IPR011704">
    <property type="entry name" value="ATPase_dyneun-rel_AAA"/>
</dbReference>
<feature type="domain" description="AAA+ ATPase" evidence="4">
    <location>
        <begin position="71"/>
        <end position="225"/>
    </location>
</feature>
<comment type="caution">
    <text evidence="5">The sequence shown here is derived from an EMBL/GenBank/DDBJ whole genome shotgun (WGS) entry which is preliminary data.</text>
</comment>
<evidence type="ECO:0000256" key="1">
    <source>
        <dbReference type="ARBA" id="ARBA00009417"/>
    </source>
</evidence>
<dbReference type="InterPro" id="IPR003593">
    <property type="entry name" value="AAA+_ATPase"/>
</dbReference>
<dbReference type="Pfam" id="PF08406">
    <property type="entry name" value="CbbQ_C"/>
    <property type="match status" value="1"/>
</dbReference>
<dbReference type="RefSeq" id="WP_273642836.1">
    <property type="nucleotide sequence ID" value="NZ_JAQQXP010000004.1"/>
</dbReference>
<dbReference type="EMBL" id="JAQQXP010000004">
    <property type="protein sequence ID" value="MDC8832935.1"/>
    <property type="molecule type" value="Genomic_DNA"/>
</dbReference>
<reference evidence="5 6" key="1">
    <citation type="submission" date="2022-10" db="EMBL/GenBank/DDBJ databases">
        <title>Alteromonas sp. chi3 Genome sequencing.</title>
        <authorList>
            <person name="Park S."/>
        </authorList>
    </citation>
    <scope>NUCLEOTIDE SEQUENCE [LARGE SCALE GENOMIC DNA]</scope>
    <source>
        <strain evidence="6">chi3</strain>
    </source>
</reference>
<dbReference type="InterPro" id="IPR027417">
    <property type="entry name" value="P-loop_NTPase"/>
</dbReference>
<evidence type="ECO:0000313" key="5">
    <source>
        <dbReference type="EMBL" id="MDC8832935.1"/>
    </source>
</evidence>
<keyword evidence="3" id="KW-0067">ATP-binding</keyword>
<dbReference type="InterPro" id="IPR050764">
    <property type="entry name" value="CbbQ/NirQ/NorQ/GpvN"/>
</dbReference>
<evidence type="ECO:0000256" key="3">
    <source>
        <dbReference type="ARBA" id="ARBA00022840"/>
    </source>
</evidence>
<sequence>MTQLNVVDNTANLEKLIEIDASTVFPDVFSPGESKVRQRYSRHPDCIVSNPNYVPDEVVLRRVLAWWHAPQRQALGLHGETGTGKTELLLYIADKLNEPVYIVKTHAALMPEELEGSKELENENGSVITKSRLGLAAKAYQHGGLLILDEVDKANEALQSSLHPLVEGKPWPIEQFGMIVNKHAMCRISATANTTGEGGSERYHTSQKMDSALRSRFGWLELGYPDPATEIEIMTRNYPKLPRNLLHEMVGFGAAIREQVYAPDADMQAVFSTRTLVNWGHYMMAFGLKAKAVESLNFAFMGSVDPESKDKVDDTIQRLFDKKLEQPLQALLADYQVKK</sequence>
<name>A0ABT5L7B3_9ALTE</name>
<protein>
    <submittedName>
        <fullName evidence="5">AAA family ATPase</fullName>
    </submittedName>
</protein>
<proteinExistence type="inferred from homology"/>
<gene>
    <name evidence="5" type="ORF">OIK42_19450</name>
</gene>
<dbReference type="CDD" id="cd00009">
    <property type="entry name" value="AAA"/>
    <property type="match status" value="1"/>
</dbReference>
<dbReference type="InterPro" id="IPR013615">
    <property type="entry name" value="CbbQ_C"/>
</dbReference>
<keyword evidence="6" id="KW-1185">Reference proteome</keyword>
<comment type="similarity">
    <text evidence="1">Belongs to the CbbQ/NirQ/NorQ/GpvN family.</text>
</comment>
<evidence type="ECO:0000259" key="4">
    <source>
        <dbReference type="SMART" id="SM00382"/>
    </source>
</evidence>
<dbReference type="SUPFAM" id="SSF52540">
    <property type="entry name" value="P-loop containing nucleoside triphosphate hydrolases"/>
    <property type="match status" value="1"/>
</dbReference>
<dbReference type="SMART" id="SM00382">
    <property type="entry name" value="AAA"/>
    <property type="match status" value="1"/>
</dbReference>
<dbReference type="Gene3D" id="3.40.50.300">
    <property type="entry name" value="P-loop containing nucleotide triphosphate hydrolases"/>
    <property type="match status" value="1"/>
</dbReference>
<dbReference type="PANTHER" id="PTHR42759:SF6">
    <property type="entry name" value="REGULATORY PROTEIN-RELATED"/>
    <property type="match status" value="1"/>
</dbReference>
<evidence type="ECO:0000313" key="6">
    <source>
        <dbReference type="Proteomes" id="UP001218788"/>
    </source>
</evidence>
<dbReference type="Pfam" id="PF07728">
    <property type="entry name" value="AAA_5"/>
    <property type="match status" value="1"/>
</dbReference>
<evidence type="ECO:0000256" key="2">
    <source>
        <dbReference type="ARBA" id="ARBA00022741"/>
    </source>
</evidence>
<dbReference type="Proteomes" id="UP001218788">
    <property type="component" value="Unassembled WGS sequence"/>
</dbReference>
<organism evidence="5 6">
    <name type="scientific">Alteromonas gilva</name>
    <dbReference type="NCBI Taxonomy" id="2987522"/>
    <lineage>
        <taxon>Bacteria</taxon>
        <taxon>Pseudomonadati</taxon>
        <taxon>Pseudomonadota</taxon>
        <taxon>Gammaproteobacteria</taxon>
        <taxon>Alteromonadales</taxon>
        <taxon>Alteromonadaceae</taxon>
        <taxon>Alteromonas/Salinimonas group</taxon>
        <taxon>Alteromonas</taxon>
    </lineage>
</organism>
<keyword evidence="2" id="KW-0547">Nucleotide-binding</keyword>
<accession>A0ABT5L7B3</accession>